<accession>A0A9P7GI09</accession>
<feature type="region of interest" description="Disordered" evidence="1">
    <location>
        <begin position="90"/>
        <end position="138"/>
    </location>
</feature>
<evidence type="ECO:0000313" key="3">
    <source>
        <dbReference type="Proteomes" id="UP000717328"/>
    </source>
</evidence>
<keyword evidence="3" id="KW-1185">Reference proteome</keyword>
<gene>
    <name evidence="2" type="ORF">H0H81_010386</name>
</gene>
<feature type="compositionally biased region" description="Basic and acidic residues" evidence="1">
    <location>
        <begin position="411"/>
        <end position="421"/>
    </location>
</feature>
<reference evidence="2" key="2">
    <citation type="submission" date="2021-10" db="EMBL/GenBank/DDBJ databases">
        <title>Phylogenomics reveals ancestral predisposition of the termite-cultivated fungus Termitomyces towards a domesticated lifestyle.</title>
        <authorList>
            <person name="Auxier B."/>
            <person name="Grum-Grzhimaylo A."/>
            <person name="Cardenas M.E."/>
            <person name="Lodge J.D."/>
            <person name="Laessoe T."/>
            <person name="Pedersen O."/>
            <person name="Smith M.E."/>
            <person name="Kuyper T.W."/>
            <person name="Franco-Molano E.A."/>
            <person name="Baroni T.J."/>
            <person name="Aanen D.K."/>
        </authorList>
    </citation>
    <scope>NUCLEOTIDE SEQUENCE</scope>
    <source>
        <strain evidence="2">D49</strain>
    </source>
</reference>
<dbReference type="Proteomes" id="UP000717328">
    <property type="component" value="Unassembled WGS sequence"/>
</dbReference>
<feature type="region of interest" description="Disordered" evidence="1">
    <location>
        <begin position="408"/>
        <end position="444"/>
    </location>
</feature>
<feature type="region of interest" description="Disordered" evidence="1">
    <location>
        <begin position="366"/>
        <end position="395"/>
    </location>
</feature>
<evidence type="ECO:0000313" key="2">
    <source>
        <dbReference type="EMBL" id="KAG5650964.1"/>
    </source>
</evidence>
<protein>
    <submittedName>
        <fullName evidence="2">Uncharacterized protein</fullName>
    </submittedName>
</protein>
<reference evidence="2" key="1">
    <citation type="submission" date="2021-02" db="EMBL/GenBank/DDBJ databases">
        <authorList>
            <person name="Nieuwenhuis M."/>
            <person name="Van De Peppel L.J.J."/>
        </authorList>
    </citation>
    <scope>NUCLEOTIDE SEQUENCE</scope>
    <source>
        <strain evidence="2">D49</strain>
    </source>
</reference>
<proteinExistence type="predicted"/>
<dbReference type="AlphaFoldDB" id="A0A9P7GI09"/>
<sequence length="561" mass="61966">MVCQRILESGLLKSKQERDSAVGYMFDAGTDMYKASSQPVPPSKLSDQELNSLVVIAHDEAIQICKTILNISIPKVEAAKPVKLQPLSQSAGANFSDDKDLPVDPEGYLSDDDKIEDLTDDEGQDEPETPSATSDDCSDTRMKIMVEIAASDVACYSALCDNLDDTLNASGLTDTDISTPLPHPIPSAVTASQLPALQPTLRQVISESGNVSIDSLIDIRNAIQSGTATKSERVVTVSEKFALRKVQRDLSNGEDSLDKKNKFSIREASQRLRVAQDLNPVIKKEEQKKVRQLWWTTTAKEVEDTLNRPLAAGRQSPLSYLSQKNVTALNPIQRDSYVIMRTKARFYIGQVLDLYKKGASSRYGSIDMSTKGFRGDREQAPRQSPKTKPSVHEGLGWSAEYRLQSQRRHRWEVTPKGREGAGEDLDQERGGLAQTGPPLDGPVWRGGVIDPFKAEHIAEILRLIRIGPDTTDAQREQIRELISEFADCFALALSEVNAVPGYEHELNRAVDDPSRLAEPVPDQDLDLDLVQVIRDFREASWGGERMGPGDPDLDLDEMTLG</sequence>
<dbReference type="EMBL" id="JABCKI010000325">
    <property type="protein sequence ID" value="KAG5650964.1"/>
    <property type="molecule type" value="Genomic_DNA"/>
</dbReference>
<evidence type="ECO:0000256" key="1">
    <source>
        <dbReference type="SAM" id="MobiDB-lite"/>
    </source>
</evidence>
<feature type="compositionally biased region" description="Acidic residues" evidence="1">
    <location>
        <begin position="551"/>
        <end position="561"/>
    </location>
</feature>
<feature type="compositionally biased region" description="Acidic residues" evidence="1">
    <location>
        <begin position="109"/>
        <end position="128"/>
    </location>
</feature>
<comment type="caution">
    <text evidence="2">The sequence shown here is derived from an EMBL/GenBank/DDBJ whole genome shotgun (WGS) entry which is preliminary data.</text>
</comment>
<feature type="region of interest" description="Disordered" evidence="1">
    <location>
        <begin position="541"/>
        <end position="561"/>
    </location>
</feature>
<name>A0A9P7GI09_9AGAR</name>
<dbReference type="OrthoDB" id="2436145at2759"/>
<organism evidence="2 3">
    <name type="scientific">Sphagnurus paluster</name>
    <dbReference type="NCBI Taxonomy" id="117069"/>
    <lineage>
        <taxon>Eukaryota</taxon>
        <taxon>Fungi</taxon>
        <taxon>Dikarya</taxon>
        <taxon>Basidiomycota</taxon>
        <taxon>Agaricomycotina</taxon>
        <taxon>Agaricomycetes</taxon>
        <taxon>Agaricomycetidae</taxon>
        <taxon>Agaricales</taxon>
        <taxon>Tricholomatineae</taxon>
        <taxon>Lyophyllaceae</taxon>
        <taxon>Sphagnurus</taxon>
    </lineage>
</organism>